<keyword evidence="2" id="KW-0812">Transmembrane</keyword>
<dbReference type="Proteomes" id="UP000184330">
    <property type="component" value="Unassembled WGS sequence"/>
</dbReference>
<dbReference type="EMBL" id="FJOG01000006">
    <property type="protein sequence ID" value="CZR55637.1"/>
    <property type="molecule type" value="Genomic_DNA"/>
</dbReference>
<keyword evidence="4" id="KW-1185">Reference proteome</keyword>
<evidence type="ECO:0000313" key="3">
    <source>
        <dbReference type="EMBL" id="CZR55637.1"/>
    </source>
</evidence>
<feature type="transmembrane region" description="Helical" evidence="2">
    <location>
        <begin position="115"/>
        <end position="136"/>
    </location>
</feature>
<feature type="transmembrane region" description="Helical" evidence="2">
    <location>
        <begin position="266"/>
        <end position="288"/>
    </location>
</feature>
<evidence type="ECO:0000256" key="1">
    <source>
        <dbReference type="SAM" id="MobiDB-lite"/>
    </source>
</evidence>
<dbReference type="AlphaFoldDB" id="A0A1L7WSA4"/>
<name>A0A1L7WSA4_9HELO</name>
<protein>
    <submittedName>
        <fullName evidence="3">Uncharacterized protein</fullName>
    </submittedName>
</protein>
<dbReference type="STRING" id="576137.A0A1L7WSA4"/>
<feature type="transmembrane region" description="Helical" evidence="2">
    <location>
        <begin position="222"/>
        <end position="246"/>
    </location>
</feature>
<gene>
    <name evidence="3" type="ORF">PAC_05525</name>
</gene>
<organism evidence="3 4">
    <name type="scientific">Phialocephala subalpina</name>
    <dbReference type="NCBI Taxonomy" id="576137"/>
    <lineage>
        <taxon>Eukaryota</taxon>
        <taxon>Fungi</taxon>
        <taxon>Dikarya</taxon>
        <taxon>Ascomycota</taxon>
        <taxon>Pezizomycotina</taxon>
        <taxon>Leotiomycetes</taxon>
        <taxon>Helotiales</taxon>
        <taxon>Mollisiaceae</taxon>
        <taxon>Phialocephala</taxon>
        <taxon>Phialocephala fortinii species complex</taxon>
    </lineage>
</organism>
<dbReference type="PANTHER" id="PTHR37544:SF1">
    <property type="entry name" value="PHOSPHORIBOSYLAMINOIMIDAZOLE-SUCCINOCARBOXAMIDE SYNTHASE"/>
    <property type="match status" value="1"/>
</dbReference>
<keyword evidence="2" id="KW-1133">Transmembrane helix</keyword>
<keyword evidence="2" id="KW-0472">Membrane</keyword>
<feature type="region of interest" description="Disordered" evidence="1">
    <location>
        <begin position="1"/>
        <end position="44"/>
    </location>
</feature>
<feature type="transmembrane region" description="Helical" evidence="2">
    <location>
        <begin position="440"/>
        <end position="461"/>
    </location>
</feature>
<evidence type="ECO:0000313" key="4">
    <source>
        <dbReference type="Proteomes" id="UP000184330"/>
    </source>
</evidence>
<accession>A0A1L7WSA4</accession>
<sequence>MADSDSYLGLGQATGSDLGRPSPSRGPSHGASSDGGRSQDGLLSRNAADDNVAPTLGESVAFSPQRSQRVAAENPIHATNRALYSLLPMVVTKEIAAERPSLNDLNWRPTILRGVSVVLLVVLYTTTAIEIGVLMWKSIEDPKHNFRLSSENVHMISRYFPSIIGTVTVLLFRQTVREALRMVPFVSMADQKGEENEGSRPWKGVGGAWFPWQSFTTTPKNFLSIFSLMCQFITSFIVSLKVALFASTQHIDPTTNLAYWTLTVRLYPAVILIFGYALMIIYTLYIFCHFYGKSTGLKWDPVSIADYASLFAQCNALQYFAPLELRHDLRPRHVMVKRRRFRLGYWTRKRSSTEKGHLVYGIGVKLSPQPEPQPHTDTHLSLQEREHLGRPWQHVVTFQKIKSAKPLPVDSCKKPAKCSHGTWPNCEHYPYNYNPGCDRWVIALGSFLAIGALALSIYALAIRLPYNGFSLANNLKLPSGFHYGFGSSNHTLPPIDPADPNSTATSWRCRTTKGHEIWAAYTLIDSLLVLMGRRRQATHIFWVGHLRDCSFVSLHADSTVRKNNLNE</sequence>
<reference evidence="3 4" key="1">
    <citation type="submission" date="2016-03" db="EMBL/GenBank/DDBJ databases">
        <authorList>
            <person name="Ploux O."/>
        </authorList>
    </citation>
    <scope>NUCLEOTIDE SEQUENCE [LARGE SCALE GENOMIC DNA]</scope>
    <source>
        <strain evidence="3 4">UAMH 11012</strain>
    </source>
</reference>
<proteinExistence type="predicted"/>
<feature type="transmembrane region" description="Helical" evidence="2">
    <location>
        <begin position="156"/>
        <end position="172"/>
    </location>
</feature>
<dbReference type="PANTHER" id="PTHR37544">
    <property type="entry name" value="SPRAY-RELATED"/>
    <property type="match status" value="1"/>
</dbReference>
<evidence type="ECO:0000256" key="2">
    <source>
        <dbReference type="SAM" id="Phobius"/>
    </source>
</evidence>
<dbReference type="OrthoDB" id="3057599at2759"/>